<dbReference type="Gene3D" id="3.40.630.30">
    <property type="match status" value="1"/>
</dbReference>
<dbReference type="InterPro" id="IPR016181">
    <property type="entry name" value="Acyl_CoA_acyltransferase"/>
</dbReference>
<dbReference type="EMBL" id="CP036278">
    <property type="protein sequence ID" value="QDU55038.1"/>
    <property type="molecule type" value="Genomic_DNA"/>
</dbReference>
<protein>
    <recommendedName>
        <fullName evidence="1">N-acetyltransferase domain-containing protein</fullName>
    </recommendedName>
</protein>
<dbReference type="OrthoDB" id="389074at2"/>
<dbReference type="GO" id="GO:0016747">
    <property type="term" value="F:acyltransferase activity, transferring groups other than amino-acyl groups"/>
    <property type="evidence" value="ECO:0007669"/>
    <property type="project" value="InterPro"/>
</dbReference>
<dbReference type="AlphaFoldDB" id="A0A518AJY8"/>
<dbReference type="Pfam" id="PF21926">
    <property type="entry name" value="FeeM"/>
    <property type="match status" value="1"/>
</dbReference>
<reference evidence="2 3" key="1">
    <citation type="submission" date="2019-02" db="EMBL/GenBank/DDBJ databases">
        <title>Deep-cultivation of Planctomycetes and their phenomic and genomic characterization uncovers novel biology.</title>
        <authorList>
            <person name="Wiegand S."/>
            <person name="Jogler M."/>
            <person name="Boedeker C."/>
            <person name="Pinto D."/>
            <person name="Vollmers J."/>
            <person name="Rivas-Marin E."/>
            <person name="Kohn T."/>
            <person name="Peeters S.H."/>
            <person name="Heuer A."/>
            <person name="Rast P."/>
            <person name="Oberbeckmann S."/>
            <person name="Bunk B."/>
            <person name="Jeske O."/>
            <person name="Meyerdierks A."/>
            <person name="Storesund J.E."/>
            <person name="Kallscheuer N."/>
            <person name="Luecker S."/>
            <person name="Lage O.M."/>
            <person name="Pohl T."/>
            <person name="Merkel B.J."/>
            <person name="Hornburger P."/>
            <person name="Mueller R.-W."/>
            <person name="Bruemmer F."/>
            <person name="Labrenz M."/>
            <person name="Spormann A.M."/>
            <person name="Op den Camp H."/>
            <person name="Overmann J."/>
            <person name="Amann R."/>
            <person name="Jetten M.S.M."/>
            <person name="Mascher T."/>
            <person name="Medema M.H."/>
            <person name="Devos D.P."/>
            <person name="Kaster A.-K."/>
            <person name="Ovreas L."/>
            <person name="Rohde M."/>
            <person name="Galperin M.Y."/>
            <person name="Jogler C."/>
        </authorList>
    </citation>
    <scope>NUCLEOTIDE SEQUENCE [LARGE SCALE GENOMIC DNA]</scope>
    <source>
        <strain evidence="2 3">Pan181</strain>
    </source>
</reference>
<dbReference type="KEGG" id="amuc:Pan181_12240"/>
<accession>A0A518AJY8</accession>
<evidence type="ECO:0000313" key="2">
    <source>
        <dbReference type="EMBL" id="QDU55038.1"/>
    </source>
</evidence>
<dbReference type="PROSITE" id="PS51186">
    <property type="entry name" value="GNAT"/>
    <property type="match status" value="1"/>
</dbReference>
<evidence type="ECO:0000313" key="3">
    <source>
        <dbReference type="Proteomes" id="UP000315750"/>
    </source>
</evidence>
<proteinExistence type="predicted"/>
<dbReference type="InterPro" id="IPR054597">
    <property type="entry name" value="FeeM_cat"/>
</dbReference>
<sequence>MSGTFPNADLRRADRSSQPRYAFRLASTEEEIAQLQQLLYRTFVLEVPRYADPGSDRLVDKFHDQNLYFIALRNDRVCGMLATHDQPPYSFADAVDDPAIVDQLSLPLWEARILAVEPSERYGFVFAGLACLAFTHALQEGCKHIAITGLATRQRMYERMGFAAIGPPVLRGKEHFVPMAIELSRIPAHVCRDLERWQKRH</sequence>
<organism evidence="2 3">
    <name type="scientific">Aeoliella mucimassa</name>
    <dbReference type="NCBI Taxonomy" id="2527972"/>
    <lineage>
        <taxon>Bacteria</taxon>
        <taxon>Pseudomonadati</taxon>
        <taxon>Planctomycetota</taxon>
        <taxon>Planctomycetia</taxon>
        <taxon>Pirellulales</taxon>
        <taxon>Lacipirellulaceae</taxon>
        <taxon>Aeoliella</taxon>
    </lineage>
</organism>
<dbReference type="SUPFAM" id="SSF55729">
    <property type="entry name" value="Acyl-CoA N-acyltransferases (Nat)"/>
    <property type="match status" value="1"/>
</dbReference>
<feature type="domain" description="N-acetyltransferase" evidence="1">
    <location>
        <begin position="21"/>
        <end position="184"/>
    </location>
</feature>
<dbReference type="RefSeq" id="WP_145245942.1">
    <property type="nucleotide sequence ID" value="NZ_CP036278.1"/>
</dbReference>
<dbReference type="InterPro" id="IPR000182">
    <property type="entry name" value="GNAT_dom"/>
</dbReference>
<gene>
    <name evidence="2" type="ORF">Pan181_12240</name>
</gene>
<evidence type="ECO:0000259" key="1">
    <source>
        <dbReference type="PROSITE" id="PS51186"/>
    </source>
</evidence>
<keyword evidence="3" id="KW-1185">Reference proteome</keyword>
<dbReference type="Proteomes" id="UP000315750">
    <property type="component" value="Chromosome"/>
</dbReference>
<name>A0A518AJY8_9BACT</name>